<sequence length="500" mass="54497">MMRGFGLLIVIAIASVESDDRHRSITLPSSPVHHRRDATYWKNAHENERDDLPVESGCCLRRAVSSVAVERGGAIGQRDSTSASPKVLQAMRLLYLTYYASLGSLLPYLPVYFHSLGLDGSSIGLLGAVKPITTFIVAPLWVSSIAGNLLNISYSHELCKGIISDRFDNHVTILQLTFLTSLVFQLLVGISSSVNRLVVTVFAAAVLNAPVKSLIDSIVMSKLTSEKDKFQFGRMRLWGQLGFGAGSSLVGSLLSAFPADPVGDSKESSATNFVHAIEKGIEVASETDAVAETAAVVTKKSYGTLIDMIDVLKRQSVKGYQWAFLTHAVLSIPVFFCIRTFRPTTCKGRQISETSKMKQQDDKNETTNAREGLMAVAKNRDALIFFFLVFVIGTSSGCIENFAYVRVREVGGTGNNMGVLRLVSSLAGAPMFWYSGPLTEKLGTDAVLVLSLLAYSARFFNYAYMQHPYHALPAEALRGLTFALFWSSSSVYAHNISLLG</sequence>
<dbReference type="PANTHER" id="PTHR16172:SF41">
    <property type="entry name" value="MAJOR FACILITATOR SUPERFAMILY DOMAIN-CONTAINING PROTEIN 6-LIKE"/>
    <property type="match status" value="1"/>
</dbReference>
<feature type="transmembrane region" description="Helical" evidence="6">
    <location>
        <begin position="320"/>
        <end position="341"/>
    </location>
</feature>
<feature type="signal peptide" evidence="7">
    <location>
        <begin position="1"/>
        <end position="18"/>
    </location>
</feature>
<keyword evidence="7" id="KW-0732">Signal</keyword>
<feature type="transmembrane region" description="Helical" evidence="6">
    <location>
        <begin position="171"/>
        <end position="191"/>
    </location>
</feature>
<dbReference type="Pfam" id="PF12832">
    <property type="entry name" value="MFS_1_like"/>
    <property type="match status" value="2"/>
</dbReference>
<evidence type="ECO:0000256" key="1">
    <source>
        <dbReference type="ARBA" id="ARBA00004141"/>
    </source>
</evidence>
<organism evidence="9 10">
    <name type="scientific">Thalassiosira oceanica</name>
    <name type="common">Marine diatom</name>
    <dbReference type="NCBI Taxonomy" id="159749"/>
    <lineage>
        <taxon>Eukaryota</taxon>
        <taxon>Sar</taxon>
        <taxon>Stramenopiles</taxon>
        <taxon>Ochrophyta</taxon>
        <taxon>Bacillariophyta</taxon>
        <taxon>Coscinodiscophyceae</taxon>
        <taxon>Thalassiosirophycidae</taxon>
        <taxon>Thalassiosirales</taxon>
        <taxon>Thalassiosiraceae</taxon>
        <taxon>Thalassiosira</taxon>
    </lineage>
</organism>
<evidence type="ECO:0000256" key="4">
    <source>
        <dbReference type="ARBA" id="ARBA00022989"/>
    </source>
</evidence>
<dbReference type="OMA" id="AQILHCG"/>
<comment type="caution">
    <text evidence="9">The sequence shown here is derived from an EMBL/GenBank/DDBJ whole genome shotgun (WGS) entry which is preliminary data.</text>
</comment>
<feature type="transmembrane region" description="Helical" evidence="6">
    <location>
        <begin position="132"/>
        <end position="150"/>
    </location>
</feature>
<gene>
    <name evidence="9" type="ORF">THAOC_01765</name>
</gene>
<dbReference type="PANTHER" id="PTHR16172">
    <property type="entry name" value="MAJOR FACILITATOR SUPERFAMILY DOMAIN-CONTAINING PROTEIN 6-LIKE"/>
    <property type="match status" value="1"/>
</dbReference>
<dbReference type="eggNOG" id="KOG3762">
    <property type="taxonomic scope" value="Eukaryota"/>
</dbReference>
<feature type="domain" description="Major facilitator superfamily associated" evidence="8">
    <location>
        <begin position="90"/>
        <end position="256"/>
    </location>
</feature>
<proteinExistence type="inferred from homology"/>
<dbReference type="EMBL" id="AGNL01002110">
    <property type="protein sequence ID" value="EJK76469.1"/>
    <property type="molecule type" value="Genomic_DNA"/>
</dbReference>
<name>K0THI1_THAOC</name>
<reference evidence="9 10" key="1">
    <citation type="journal article" date="2012" name="Genome Biol.">
        <title>Genome and low-iron response of an oceanic diatom adapted to chronic iron limitation.</title>
        <authorList>
            <person name="Lommer M."/>
            <person name="Specht M."/>
            <person name="Roy A.S."/>
            <person name="Kraemer L."/>
            <person name="Andreson R."/>
            <person name="Gutowska M.A."/>
            <person name="Wolf J."/>
            <person name="Bergner S.V."/>
            <person name="Schilhabel M.B."/>
            <person name="Klostermeier U.C."/>
            <person name="Beiko R.G."/>
            <person name="Rosenstiel P."/>
            <person name="Hippler M."/>
            <person name="Laroche J."/>
        </authorList>
    </citation>
    <scope>NUCLEOTIDE SEQUENCE [LARGE SCALE GENOMIC DNA]</scope>
    <source>
        <strain evidence="9 10">CCMP1005</strain>
    </source>
</reference>
<evidence type="ECO:0000313" key="9">
    <source>
        <dbReference type="EMBL" id="EJK76469.1"/>
    </source>
</evidence>
<feature type="transmembrane region" description="Helical" evidence="6">
    <location>
        <begin position="236"/>
        <end position="257"/>
    </location>
</feature>
<dbReference type="InterPro" id="IPR036259">
    <property type="entry name" value="MFS_trans_sf"/>
</dbReference>
<protein>
    <recommendedName>
        <fullName evidence="8">Major facilitator superfamily associated domain-containing protein</fullName>
    </recommendedName>
</protein>
<keyword evidence="10" id="KW-1185">Reference proteome</keyword>
<dbReference type="Proteomes" id="UP000266841">
    <property type="component" value="Unassembled WGS sequence"/>
</dbReference>
<dbReference type="SUPFAM" id="SSF103473">
    <property type="entry name" value="MFS general substrate transporter"/>
    <property type="match status" value="1"/>
</dbReference>
<dbReference type="AlphaFoldDB" id="K0THI1"/>
<keyword evidence="3 6" id="KW-0812">Transmembrane</keyword>
<evidence type="ECO:0000256" key="2">
    <source>
        <dbReference type="ARBA" id="ARBA00005241"/>
    </source>
</evidence>
<accession>K0THI1</accession>
<feature type="chain" id="PRO_5003841078" description="Major facilitator superfamily associated domain-containing protein" evidence="7">
    <location>
        <begin position="19"/>
        <end position="500"/>
    </location>
</feature>
<dbReference type="Gene3D" id="1.20.1250.20">
    <property type="entry name" value="MFS general substrate transporter like domains"/>
    <property type="match status" value="2"/>
</dbReference>
<dbReference type="InterPro" id="IPR024989">
    <property type="entry name" value="MFS_assoc_dom"/>
</dbReference>
<comment type="similarity">
    <text evidence="2">Belongs to the major facilitator superfamily. MFSD6 family.</text>
</comment>
<keyword evidence="5 6" id="KW-0472">Membrane</keyword>
<evidence type="ECO:0000259" key="8">
    <source>
        <dbReference type="Pfam" id="PF12832"/>
    </source>
</evidence>
<dbReference type="OrthoDB" id="515887at2759"/>
<evidence type="ECO:0000256" key="6">
    <source>
        <dbReference type="SAM" id="Phobius"/>
    </source>
</evidence>
<dbReference type="GO" id="GO:0016020">
    <property type="term" value="C:membrane"/>
    <property type="evidence" value="ECO:0007669"/>
    <property type="project" value="UniProtKB-SubCell"/>
</dbReference>
<evidence type="ECO:0000313" key="10">
    <source>
        <dbReference type="Proteomes" id="UP000266841"/>
    </source>
</evidence>
<feature type="domain" description="Major facilitator superfamily associated" evidence="8">
    <location>
        <begin position="310"/>
        <end position="496"/>
    </location>
</feature>
<comment type="subcellular location">
    <subcellularLocation>
        <location evidence="1">Membrane</location>
        <topology evidence="1">Multi-pass membrane protein</topology>
    </subcellularLocation>
</comment>
<evidence type="ECO:0000256" key="3">
    <source>
        <dbReference type="ARBA" id="ARBA00022692"/>
    </source>
</evidence>
<keyword evidence="4 6" id="KW-1133">Transmembrane helix</keyword>
<feature type="transmembrane region" description="Helical" evidence="6">
    <location>
        <begin position="383"/>
        <end position="405"/>
    </location>
</feature>
<evidence type="ECO:0000256" key="7">
    <source>
        <dbReference type="SAM" id="SignalP"/>
    </source>
</evidence>
<dbReference type="InterPro" id="IPR051717">
    <property type="entry name" value="MFS_MFSD6"/>
</dbReference>
<evidence type="ECO:0000256" key="5">
    <source>
        <dbReference type="ARBA" id="ARBA00023136"/>
    </source>
</evidence>